<reference evidence="4 5" key="1">
    <citation type="submission" date="2018-07" db="EMBL/GenBank/DDBJ databases">
        <title>Arthrobacter sp. nov., isolated from raw cow's milk with high bacterial count.</title>
        <authorList>
            <person name="Hahne J."/>
            <person name="Isele D."/>
            <person name="Lipski A."/>
        </authorList>
    </citation>
    <scope>NUCLEOTIDE SEQUENCE [LARGE SCALE GENOMIC DNA]</scope>
    <source>
        <strain evidence="4 5">JZ R-183</strain>
    </source>
</reference>
<dbReference type="Pfam" id="PF07859">
    <property type="entry name" value="Abhydrolase_3"/>
    <property type="match status" value="1"/>
</dbReference>
<accession>A0A496PM18</accession>
<proteinExistence type="predicted"/>
<feature type="compositionally biased region" description="Low complexity" evidence="2">
    <location>
        <begin position="336"/>
        <end position="349"/>
    </location>
</feature>
<feature type="domain" description="Alpha/beta hydrolase fold-3" evidence="3">
    <location>
        <begin position="90"/>
        <end position="291"/>
    </location>
</feature>
<evidence type="ECO:0000256" key="1">
    <source>
        <dbReference type="ARBA" id="ARBA00022801"/>
    </source>
</evidence>
<dbReference type="AlphaFoldDB" id="A0A496PM18"/>
<dbReference type="GO" id="GO:0016787">
    <property type="term" value="F:hydrolase activity"/>
    <property type="evidence" value="ECO:0007669"/>
    <property type="project" value="UniProtKB-KW"/>
</dbReference>
<evidence type="ECO:0000256" key="2">
    <source>
        <dbReference type="SAM" id="MobiDB-lite"/>
    </source>
</evidence>
<dbReference type="Gene3D" id="3.40.50.1820">
    <property type="entry name" value="alpha/beta hydrolase"/>
    <property type="match status" value="1"/>
</dbReference>
<dbReference type="InterPro" id="IPR013094">
    <property type="entry name" value="AB_hydrolase_3"/>
</dbReference>
<comment type="caution">
    <text evidence="4">The sequence shown here is derived from an EMBL/GenBank/DDBJ whole genome shotgun (WGS) entry which is preliminary data.</text>
</comment>
<feature type="region of interest" description="Disordered" evidence="2">
    <location>
        <begin position="314"/>
        <end position="357"/>
    </location>
</feature>
<dbReference type="InterPro" id="IPR029058">
    <property type="entry name" value="AB_hydrolase_fold"/>
</dbReference>
<gene>
    <name evidence="4" type="ORF">DWQ67_01530</name>
</gene>
<keyword evidence="5" id="KW-1185">Reference proteome</keyword>
<evidence type="ECO:0000259" key="3">
    <source>
        <dbReference type="Pfam" id="PF07859"/>
    </source>
</evidence>
<keyword evidence="1 4" id="KW-0378">Hydrolase</keyword>
<protein>
    <submittedName>
        <fullName evidence="4">Alpha/beta hydrolase</fullName>
    </submittedName>
</protein>
<organism evidence="4 5">
    <name type="scientific">Galactobacter caseinivorans</name>
    <dbReference type="NCBI Taxonomy" id="2676123"/>
    <lineage>
        <taxon>Bacteria</taxon>
        <taxon>Bacillati</taxon>
        <taxon>Actinomycetota</taxon>
        <taxon>Actinomycetes</taxon>
        <taxon>Micrococcales</taxon>
        <taxon>Micrococcaceae</taxon>
        <taxon>Galactobacter</taxon>
    </lineage>
</organism>
<name>A0A496PM18_9MICC</name>
<evidence type="ECO:0000313" key="5">
    <source>
        <dbReference type="Proteomes" id="UP000273119"/>
    </source>
</evidence>
<evidence type="ECO:0000313" key="4">
    <source>
        <dbReference type="EMBL" id="RKW71553.1"/>
    </source>
</evidence>
<dbReference type="Proteomes" id="UP000273119">
    <property type="component" value="Unassembled WGS sequence"/>
</dbReference>
<dbReference type="SUPFAM" id="SSF53474">
    <property type="entry name" value="alpha/beta-Hydrolases"/>
    <property type="match status" value="1"/>
</dbReference>
<dbReference type="EMBL" id="QQXL01000001">
    <property type="protein sequence ID" value="RKW71553.1"/>
    <property type="molecule type" value="Genomic_DNA"/>
</dbReference>
<sequence>MSQTARRRSRAGELEDLTQVFDQSPALVHPLADESLAERRRFARELSDIVAAQVAPPIDPTVTIAGEQIAGLPIRSYTPGGWDTNTGPLLVFLHGGGFVFGEPHELINDSLLSNRARSTGVRILSLGYSLAPEFPFPAARDEATRVWLALRAAHPAVRMGLGGVSAGAAISISTVLELTASGAPLPDYLLLEVPPAGPDPVPAEQDLAGADPHPGVREQWAIYPLALAAYRGRPGDRLLSSDSPDPLRLPPTLILMAEHDALRPGAEALAARLHAAGTAVTSQVISDTIHGSIGATRRCQAAREWEAVVAGWLAQPSGPDRAPSESAPGVSPSSEPGGLAPFAPGALPPSEGEHHAA</sequence>
<dbReference type="InterPro" id="IPR050300">
    <property type="entry name" value="GDXG_lipolytic_enzyme"/>
</dbReference>
<dbReference type="PANTHER" id="PTHR48081">
    <property type="entry name" value="AB HYDROLASE SUPERFAMILY PROTEIN C4A8.06C"/>
    <property type="match status" value="1"/>
</dbReference>